<evidence type="ECO:0000256" key="1">
    <source>
        <dbReference type="SAM" id="MobiDB-lite"/>
    </source>
</evidence>
<name>A0A6A0ANW7_9ACTN</name>
<protein>
    <submittedName>
        <fullName evidence="2">Uncharacterized protein</fullName>
    </submittedName>
</protein>
<dbReference type="EMBL" id="BLLG01000001">
    <property type="protein sequence ID" value="GFH34328.1"/>
    <property type="molecule type" value="Genomic_DNA"/>
</dbReference>
<dbReference type="RefSeq" id="WP_173261122.1">
    <property type="nucleotide sequence ID" value="NZ_BLLG01000001.1"/>
</dbReference>
<accession>A0A6A0ANW7</accession>
<evidence type="ECO:0000313" key="2">
    <source>
        <dbReference type="EMBL" id="GFH34328.1"/>
    </source>
</evidence>
<sequence>MTSRCTCRHCTPQATEPEQAPTFHKPVILPTKPRRFRIHHDGRTQDCTLHPDGRLTMTAAGQLWVSALSFDEMRDRNWATAHVEWDPAEESPEPPKPVPQPDAVQAELTPAP</sequence>
<proteinExistence type="predicted"/>
<dbReference type="Proteomes" id="UP000484988">
    <property type="component" value="Unassembled WGS sequence"/>
</dbReference>
<feature type="region of interest" description="Disordered" evidence="1">
    <location>
        <begin position="81"/>
        <end position="112"/>
    </location>
</feature>
<organism evidence="2 3">
    <name type="scientific">Streptomyces pacificus</name>
    <dbReference type="NCBI Taxonomy" id="2705029"/>
    <lineage>
        <taxon>Bacteria</taxon>
        <taxon>Bacillati</taxon>
        <taxon>Actinomycetota</taxon>
        <taxon>Actinomycetes</taxon>
        <taxon>Kitasatosporales</taxon>
        <taxon>Streptomycetaceae</taxon>
        <taxon>Streptomyces</taxon>
    </lineage>
</organism>
<dbReference type="AlphaFoldDB" id="A0A6A0ANW7"/>
<evidence type="ECO:0000313" key="3">
    <source>
        <dbReference type="Proteomes" id="UP000484988"/>
    </source>
</evidence>
<reference evidence="2 3" key="1">
    <citation type="submission" date="2020-02" db="EMBL/GenBank/DDBJ databases">
        <title>Whole Genome Shotgun Sequence of Streptomyces sp. strain CWH03.</title>
        <authorList>
            <person name="Dohra H."/>
            <person name="Kodani S."/>
            <person name="Yamamura H."/>
        </authorList>
    </citation>
    <scope>NUCLEOTIDE SEQUENCE [LARGE SCALE GENOMIC DNA]</scope>
    <source>
        <strain evidence="2 3">CWH03</strain>
    </source>
</reference>
<keyword evidence="3" id="KW-1185">Reference proteome</keyword>
<gene>
    <name evidence="2" type="ORF">SCWH03_05420</name>
</gene>
<comment type="caution">
    <text evidence="2">The sequence shown here is derived from an EMBL/GenBank/DDBJ whole genome shotgun (WGS) entry which is preliminary data.</text>
</comment>